<dbReference type="Pfam" id="PF04240">
    <property type="entry name" value="Caroten_synth"/>
    <property type="match status" value="1"/>
</dbReference>
<keyword evidence="1" id="KW-0812">Transmembrane</keyword>
<keyword evidence="1" id="KW-1133">Transmembrane helix</keyword>
<reference evidence="2 3" key="1">
    <citation type="submission" date="2023-09" db="EMBL/GenBank/DDBJ databases">
        <authorList>
            <person name="Rey-Velasco X."/>
        </authorList>
    </citation>
    <scope>NUCLEOTIDE SEQUENCE [LARGE SCALE GENOMIC DNA]</scope>
    <source>
        <strain evidence="2 3">F388</strain>
    </source>
</reference>
<dbReference type="PANTHER" id="PTHR39419">
    <property type="entry name" value="SLL0814 PROTEIN"/>
    <property type="match status" value="1"/>
</dbReference>
<proteinExistence type="predicted"/>
<dbReference type="RefSeq" id="WP_311352925.1">
    <property type="nucleotide sequence ID" value="NZ_JAVRHR010000003.1"/>
</dbReference>
<dbReference type="EMBL" id="JAVRHR010000003">
    <property type="protein sequence ID" value="MDT0608309.1"/>
    <property type="molecule type" value="Genomic_DNA"/>
</dbReference>
<name>A0ABU3AE88_9FLAO</name>
<protein>
    <submittedName>
        <fullName evidence="2">Carotenoid biosynthesis protein</fullName>
    </submittedName>
</protein>
<keyword evidence="3" id="KW-1185">Reference proteome</keyword>
<evidence type="ECO:0000313" key="3">
    <source>
        <dbReference type="Proteomes" id="UP001255246"/>
    </source>
</evidence>
<dbReference type="InterPro" id="IPR007354">
    <property type="entry name" value="CruF-like"/>
</dbReference>
<keyword evidence="1" id="KW-0472">Membrane</keyword>
<feature type="transmembrane region" description="Helical" evidence="1">
    <location>
        <begin position="101"/>
        <end position="121"/>
    </location>
</feature>
<evidence type="ECO:0000313" key="2">
    <source>
        <dbReference type="EMBL" id="MDT0608309.1"/>
    </source>
</evidence>
<accession>A0ABU3AE88</accession>
<organism evidence="2 3">
    <name type="scientific">Croceitalea rosinachiae</name>
    <dbReference type="NCBI Taxonomy" id="3075596"/>
    <lineage>
        <taxon>Bacteria</taxon>
        <taxon>Pseudomonadati</taxon>
        <taxon>Bacteroidota</taxon>
        <taxon>Flavobacteriia</taxon>
        <taxon>Flavobacteriales</taxon>
        <taxon>Flavobacteriaceae</taxon>
        <taxon>Croceitalea</taxon>
    </lineage>
</organism>
<feature type="transmembrane region" description="Helical" evidence="1">
    <location>
        <begin position="12"/>
        <end position="29"/>
    </location>
</feature>
<feature type="transmembrane region" description="Helical" evidence="1">
    <location>
        <begin position="194"/>
        <end position="212"/>
    </location>
</feature>
<dbReference type="Proteomes" id="UP001255246">
    <property type="component" value="Unassembled WGS sequence"/>
</dbReference>
<evidence type="ECO:0000256" key="1">
    <source>
        <dbReference type="SAM" id="Phobius"/>
    </source>
</evidence>
<feature type="transmembrane region" description="Helical" evidence="1">
    <location>
        <begin position="35"/>
        <end position="55"/>
    </location>
</feature>
<feature type="transmembrane region" description="Helical" evidence="1">
    <location>
        <begin position="166"/>
        <end position="182"/>
    </location>
</feature>
<comment type="caution">
    <text evidence="2">The sequence shown here is derived from an EMBL/GenBank/DDBJ whole genome shotgun (WGS) entry which is preliminary data.</text>
</comment>
<sequence>MENSNIKKIKFGVFLIWLFHISGLMGIYFGNQDWFISKSPLNLSVSLIIFIWLYPINTLKKISTLNIFFLLGMFAEWLGVNFGVLFGNYSYGENLGFKLGGVPYLIGTYWALLTFITAEIAKKLVANHWLKITTGALLMVLLDFLMEKNAPVFDFWQFIGEVPVENYITWFLIGFLMHLIFEKTKIKGNSLLSIHLYCAQIIFFSFFYLFPIN</sequence>
<gene>
    <name evidence="2" type="ORF">RM706_14775</name>
</gene>
<feature type="transmembrane region" description="Helical" evidence="1">
    <location>
        <begin position="128"/>
        <end position="146"/>
    </location>
</feature>
<feature type="transmembrane region" description="Helical" evidence="1">
    <location>
        <begin position="67"/>
        <end position="89"/>
    </location>
</feature>
<dbReference type="PANTHER" id="PTHR39419:SF1">
    <property type="entry name" value="SLL0814 PROTEIN"/>
    <property type="match status" value="1"/>
</dbReference>